<dbReference type="Proteomes" id="UP000632498">
    <property type="component" value="Unassembled WGS sequence"/>
</dbReference>
<name>A0A917FDR4_9PROT</name>
<evidence type="ECO:0000256" key="1">
    <source>
        <dbReference type="ARBA" id="ARBA00004429"/>
    </source>
</evidence>
<evidence type="ECO:0000256" key="8">
    <source>
        <dbReference type="ARBA" id="ARBA00023136"/>
    </source>
</evidence>
<dbReference type="CDD" id="cd06261">
    <property type="entry name" value="TM_PBP2"/>
    <property type="match status" value="1"/>
</dbReference>
<dbReference type="NCBIfam" id="TIGR01726">
    <property type="entry name" value="HEQRo_perm_3TM"/>
    <property type="match status" value="1"/>
</dbReference>
<dbReference type="PROSITE" id="PS50928">
    <property type="entry name" value="ABC_TM1"/>
    <property type="match status" value="1"/>
</dbReference>
<dbReference type="GO" id="GO:0043190">
    <property type="term" value="C:ATP-binding cassette (ABC) transporter complex"/>
    <property type="evidence" value="ECO:0007669"/>
    <property type="project" value="InterPro"/>
</dbReference>
<dbReference type="PANTHER" id="PTHR30133">
    <property type="entry name" value="CATIONIC AMINO ACID TRANSPORTER, MEMBRANE COMPONENT"/>
    <property type="match status" value="1"/>
</dbReference>
<evidence type="ECO:0000313" key="12">
    <source>
        <dbReference type="Proteomes" id="UP000632498"/>
    </source>
</evidence>
<dbReference type="Gene3D" id="1.10.3720.10">
    <property type="entry name" value="MetI-like"/>
    <property type="match status" value="1"/>
</dbReference>
<reference evidence="11" key="1">
    <citation type="journal article" date="2014" name="Int. J. Syst. Evol. Microbiol.">
        <title>Complete genome sequence of Corynebacterium casei LMG S-19264T (=DSM 44701T), isolated from a smear-ripened cheese.</title>
        <authorList>
            <consortium name="US DOE Joint Genome Institute (JGI-PGF)"/>
            <person name="Walter F."/>
            <person name="Albersmeier A."/>
            <person name="Kalinowski J."/>
            <person name="Ruckert C."/>
        </authorList>
    </citation>
    <scope>NUCLEOTIDE SEQUENCE</scope>
    <source>
        <strain evidence="11">CGMCC 1.15254</strain>
    </source>
</reference>
<evidence type="ECO:0000256" key="2">
    <source>
        <dbReference type="ARBA" id="ARBA00010072"/>
    </source>
</evidence>
<protein>
    <submittedName>
        <fullName evidence="11">ABC transporter permease</fullName>
    </submittedName>
</protein>
<evidence type="ECO:0000259" key="10">
    <source>
        <dbReference type="PROSITE" id="PS50928"/>
    </source>
</evidence>
<dbReference type="GO" id="GO:0022857">
    <property type="term" value="F:transmembrane transporter activity"/>
    <property type="evidence" value="ECO:0007669"/>
    <property type="project" value="InterPro"/>
</dbReference>
<evidence type="ECO:0000313" key="11">
    <source>
        <dbReference type="EMBL" id="GGF65627.1"/>
    </source>
</evidence>
<evidence type="ECO:0000256" key="4">
    <source>
        <dbReference type="ARBA" id="ARBA00022475"/>
    </source>
</evidence>
<feature type="domain" description="ABC transmembrane type-1" evidence="10">
    <location>
        <begin position="15"/>
        <end position="215"/>
    </location>
</feature>
<dbReference type="InterPro" id="IPR000515">
    <property type="entry name" value="MetI-like"/>
</dbReference>
<dbReference type="PANTHER" id="PTHR30133:SF2">
    <property type="entry name" value="ARGININE ABC TRANSPORTER PERMEASE PROTEIN ARTQ"/>
    <property type="match status" value="1"/>
</dbReference>
<dbReference type="InterPro" id="IPR010065">
    <property type="entry name" value="AA_ABC_transptr_permease_3TM"/>
</dbReference>
<comment type="subcellular location">
    <subcellularLocation>
        <location evidence="1">Cell inner membrane</location>
        <topology evidence="1">Multi-pass membrane protein</topology>
    </subcellularLocation>
    <subcellularLocation>
        <location evidence="9">Cell membrane</location>
        <topology evidence="9">Multi-pass membrane protein</topology>
    </subcellularLocation>
</comment>
<evidence type="ECO:0000256" key="9">
    <source>
        <dbReference type="RuleBase" id="RU363032"/>
    </source>
</evidence>
<dbReference type="RefSeq" id="WP_188664337.1">
    <property type="nucleotide sequence ID" value="NZ_BMHV01000012.1"/>
</dbReference>
<feature type="transmembrane region" description="Helical" evidence="9">
    <location>
        <begin position="56"/>
        <end position="73"/>
    </location>
</feature>
<reference evidence="11" key="2">
    <citation type="submission" date="2020-09" db="EMBL/GenBank/DDBJ databases">
        <authorList>
            <person name="Sun Q."/>
            <person name="Zhou Y."/>
        </authorList>
    </citation>
    <scope>NUCLEOTIDE SEQUENCE</scope>
    <source>
        <strain evidence="11">CGMCC 1.15254</strain>
    </source>
</reference>
<sequence length="231" mass="24821">MIDLQGFGPQIALGAWMTVQVAFGGLIVGLVFGLMGAAAKLSPYAVLRGMGQSYTTVVRGIPEILVVLIVYFGGEDIVNRIAESVGYNDYIEINVFVAGVCALGLSFGAYATEVFRGAIQSVPVGQIEAAVACGMHSHQIYWRITLPQAMRLAIPGLGNLFQVLLKDTSLVSLIALPELMRTSQAAIQNTKEPFTFYFIAALIYLGITTVVLVGQIYAERWANRGVKRASA</sequence>
<dbReference type="InterPro" id="IPR035906">
    <property type="entry name" value="MetI-like_sf"/>
</dbReference>
<keyword evidence="7 9" id="KW-1133">Transmembrane helix</keyword>
<dbReference type="Pfam" id="PF00528">
    <property type="entry name" value="BPD_transp_1"/>
    <property type="match status" value="1"/>
</dbReference>
<accession>A0A917FDR4</accession>
<keyword evidence="3 9" id="KW-0813">Transport</keyword>
<comment type="caution">
    <text evidence="11">The sequence shown here is derived from an EMBL/GenBank/DDBJ whole genome shotgun (WGS) entry which is preliminary data.</text>
</comment>
<keyword evidence="4" id="KW-1003">Cell membrane</keyword>
<gene>
    <name evidence="11" type="ORF">GCM10011332_19640</name>
</gene>
<keyword evidence="8 9" id="KW-0472">Membrane</keyword>
<keyword evidence="6 9" id="KW-0812">Transmembrane</keyword>
<feature type="transmembrane region" description="Helical" evidence="9">
    <location>
        <begin position="12"/>
        <end position="35"/>
    </location>
</feature>
<dbReference type="AlphaFoldDB" id="A0A917FDR4"/>
<organism evidence="11 12">
    <name type="scientific">Terasakiella brassicae</name>
    <dbReference type="NCBI Taxonomy" id="1634917"/>
    <lineage>
        <taxon>Bacteria</taxon>
        <taxon>Pseudomonadati</taxon>
        <taxon>Pseudomonadota</taxon>
        <taxon>Alphaproteobacteria</taxon>
        <taxon>Rhodospirillales</taxon>
        <taxon>Terasakiellaceae</taxon>
        <taxon>Terasakiella</taxon>
    </lineage>
</organism>
<evidence type="ECO:0000256" key="6">
    <source>
        <dbReference type="ARBA" id="ARBA00022692"/>
    </source>
</evidence>
<keyword evidence="12" id="KW-1185">Reference proteome</keyword>
<keyword evidence="5" id="KW-0997">Cell inner membrane</keyword>
<feature type="transmembrane region" description="Helical" evidence="9">
    <location>
        <begin position="93"/>
        <end position="111"/>
    </location>
</feature>
<comment type="similarity">
    <text evidence="2">Belongs to the binding-protein-dependent transport system permease family. HisMQ subfamily.</text>
</comment>
<evidence type="ECO:0000256" key="5">
    <source>
        <dbReference type="ARBA" id="ARBA00022519"/>
    </source>
</evidence>
<evidence type="ECO:0000256" key="7">
    <source>
        <dbReference type="ARBA" id="ARBA00022989"/>
    </source>
</evidence>
<proteinExistence type="inferred from homology"/>
<evidence type="ECO:0000256" key="3">
    <source>
        <dbReference type="ARBA" id="ARBA00022448"/>
    </source>
</evidence>
<feature type="transmembrane region" description="Helical" evidence="9">
    <location>
        <begin position="196"/>
        <end position="218"/>
    </location>
</feature>
<dbReference type="SUPFAM" id="SSF161098">
    <property type="entry name" value="MetI-like"/>
    <property type="match status" value="1"/>
</dbReference>
<dbReference type="InterPro" id="IPR051613">
    <property type="entry name" value="ABC_transp_permease_HisMQ"/>
</dbReference>
<dbReference type="EMBL" id="BMHV01000012">
    <property type="protein sequence ID" value="GGF65627.1"/>
    <property type="molecule type" value="Genomic_DNA"/>
</dbReference>